<name>A0ABQ8GD79_9PEZI</name>
<proteinExistence type="predicted"/>
<protein>
    <submittedName>
        <fullName evidence="2">Uncharacterized protein</fullName>
    </submittedName>
</protein>
<evidence type="ECO:0000313" key="3">
    <source>
        <dbReference type="Proteomes" id="UP000774617"/>
    </source>
</evidence>
<sequence length="241" mass="26353">YTTRHAVISPNAIRRIGFADLRFFPGEACIDCEVELIREGPVVVECLLAATFTQIRYVCKPLVILGFDGSAMGCRPTEEAARWRWIDAEVEVAIQQSSIEIYVRVIIAANVQIDRATCFSVLDDRQAGLRQSVAGHGNLMSRIAFGVADACLQGRLMDSYGLRYQQRGGIRIREATRGASPAARGQNAGIVGKRPCYLGRRSRRKSEQGNAESGEEDYRESAVGCCQGLAAPSPARADKVN</sequence>
<gene>
    <name evidence="2" type="ORF">B0J12DRAFT_753520</name>
</gene>
<dbReference type="Proteomes" id="UP000774617">
    <property type="component" value="Unassembled WGS sequence"/>
</dbReference>
<comment type="caution">
    <text evidence="2">The sequence shown here is derived from an EMBL/GenBank/DDBJ whole genome shotgun (WGS) entry which is preliminary data.</text>
</comment>
<keyword evidence="3" id="KW-1185">Reference proteome</keyword>
<organism evidence="2 3">
    <name type="scientific">Macrophomina phaseolina</name>
    <dbReference type="NCBI Taxonomy" id="35725"/>
    <lineage>
        <taxon>Eukaryota</taxon>
        <taxon>Fungi</taxon>
        <taxon>Dikarya</taxon>
        <taxon>Ascomycota</taxon>
        <taxon>Pezizomycotina</taxon>
        <taxon>Dothideomycetes</taxon>
        <taxon>Dothideomycetes incertae sedis</taxon>
        <taxon>Botryosphaeriales</taxon>
        <taxon>Botryosphaeriaceae</taxon>
        <taxon>Macrophomina</taxon>
    </lineage>
</organism>
<dbReference type="EMBL" id="JAGTJR010000013">
    <property type="protein sequence ID" value="KAH7050162.1"/>
    <property type="molecule type" value="Genomic_DNA"/>
</dbReference>
<reference evidence="2 3" key="1">
    <citation type="journal article" date="2021" name="Nat. Commun.">
        <title>Genetic determinants of endophytism in the Arabidopsis root mycobiome.</title>
        <authorList>
            <person name="Mesny F."/>
            <person name="Miyauchi S."/>
            <person name="Thiergart T."/>
            <person name="Pickel B."/>
            <person name="Atanasova L."/>
            <person name="Karlsson M."/>
            <person name="Huettel B."/>
            <person name="Barry K.W."/>
            <person name="Haridas S."/>
            <person name="Chen C."/>
            <person name="Bauer D."/>
            <person name="Andreopoulos W."/>
            <person name="Pangilinan J."/>
            <person name="LaButti K."/>
            <person name="Riley R."/>
            <person name="Lipzen A."/>
            <person name="Clum A."/>
            <person name="Drula E."/>
            <person name="Henrissat B."/>
            <person name="Kohler A."/>
            <person name="Grigoriev I.V."/>
            <person name="Martin F.M."/>
            <person name="Hacquard S."/>
        </authorList>
    </citation>
    <scope>NUCLEOTIDE SEQUENCE [LARGE SCALE GENOMIC DNA]</scope>
    <source>
        <strain evidence="2 3">MPI-SDFR-AT-0080</strain>
    </source>
</reference>
<accession>A0ABQ8GD79</accession>
<evidence type="ECO:0000313" key="2">
    <source>
        <dbReference type="EMBL" id="KAH7050162.1"/>
    </source>
</evidence>
<feature type="non-terminal residue" evidence="2">
    <location>
        <position position="1"/>
    </location>
</feature>
<evidence type="ECO:0000256" key="1">
    <source>
        <dbReference type="SAM" id="MobiDB-lite"/>
    </source>
</evidence>
<feature type="region of interest" description="Disordered" evidence="1">
    <location>
        <begin position="199"/>
        <end position="219"/>
    </location>
</feature>